<sequence length="137" mass="15182">MMKKLLALLVVLFGLVALVGCAGGGTTTNQANDVIDTLEEDGYVLETRDEDSREYYQANMVNTKYGLDVDVTELYVGYVNGNERWVEIVVLKNSTQATEFYDELMLEATSGRFVVKLESVVIITFSEATANLFTSKS</sequence>
<name>A0ABT2Y3L9_9MOLU</name>
<evidence type="ECO:0000313" key="3">
    <source>
        <dbReference type="Proteomes" id="UP001177160"/>
    </source>
</evidence>
<protein>
    <submittedName>
        <fullName evidence="2">Uncharacterized protein</fullName>
    </submittedName>
</protein>
<feature type="signal peptide" evidence="1">
    <location>
        <begin position="1"/>
        <end position="22"/>
    </location>
</feature>
<keyword evidence="3" id="KW-1185">Reference proteome</keyword>
<organism evidence="2 3">
    <name type="scientific">Paracholeplasma manati</name>
    <dbReference type="NCBI Taxonomy" id="591373"/>
    <lineage>
        <taxon>Bacteria</taxon>
        <taxon>Bacillati</taxon>
        <taxon>Mycoplasmatota</taxon>
        <taxon>Mollicutes</taxon>
        <taxon>Acholeplasmatales</taxon>
        <taxon>Acholeplasmataceae</taxon>
        <taxon>Paracholeplasma</taxon>
    </lineage>
</organism>
<dbReference type="RefSeq" id="WP_263607440.1">
    <property type="nucleotide sequence ID" value="NZ_JAOVQM010000001.1"/>
</dbReference>
<proteinExistence type="predicted"/>
<dbReference type="Proteomes" id="UP001177160">
    <property type="component" value="Unassembled WGS sequence"/>
</dbReference>
<evidence type="ECO:0000256" key="1">
    <source>
        <dbReference type="SAM" id="SignalP"/>
    </source>
</evidence>
<dbReference type="EMBL" id="JAOVQM010000001">
    <property type="protein sequence ID" value="MCV2231327.1"/>
    <property type="molecule type" value="Genomic_DNA"/>
</dbReference>
<evidence type="ECO:0000313" key="2">
    <source>
        <dbReference type="EMBL" id="MCV2231327.1"/>
    </source>
</evidence>
<dbReference type="PROSITE" id="PS51257">
    <property type="entry name" value="PROKAR_LIPOPROTEIN"/>
    <property type="match status" value="1"/>
</dbReference>
<comment type="caution">
    <text evidence="2">The sequence shown here is derived from an EMBL/GenBank/DDBJ whole genome shotgun (WGS) entry which is preliminary data.</text>
</comment>
<reference evidence="2" key="1">
    <citation type="submission" date="2022-09" db="EMBL/GenBank/DDBJ databases">
        <title>Novel Mycoplasma species identified in domestic and wild animals.</title>
        <authorList>
            <person name="Volokhov D.V."/>
            <person name="Furtak V.A."/>
            <person name="Zagorodnyaya T.A."/>
        </authorList>
    </citation>
    <scope>NUCLEOTIDE SEQUENCE</scope>
    <source>
        <strain evidence="2">Oakley</strain>
    </source>
</reference>
<feature type="chain" id="PRO_5045446735" evidence="1">
    <location>
        <begin position="23"/>
        <end position="137"/>
    </location>
</feature>
<gene>
    <name evidence="2" type="ORF">N7548_00610</name>
</gene>
<accession>A0ABT2Y3L9</accession>
<keyword evidence="1" id="KW-0732">Signal</keyword>